<proteinExistence type="predicted"/>
<organism evidence="2 3">
    <name type="scientific">Nitzschia inconspicua</name>
    <dbReference type="NCBI Taxonomy" id="303405"/>
    <lineage>
        <taxon>Eukaryota</taxon>
        <taxon>Sar</taxon>
        <taxon>Stramenopiles</taxon>
        <taxon>Ochrophyta</taxon>
        <taxon>Bacillariophyta</taxon>
        <taxon>Bacillariophyceae</taxon>
        <taxon>Bacillariophycidae</taxon>
        <taxon>Bacillariales</taxon>
        <taxon>Bacillariaceae</taxon>
        <taxon>Nitzschia</taxon>
    </lineage>
</organism>
<feature type="compositionally biased region" description="Basic residues" evidence="1">
    <location>
        <begin position="354"/>
        <end position="364"/>
    </location>
</feature>
<evidence type="ECO:0000313" key="2">
    <source>
        <dbReference type="EMBL" id="KAG7349002.1"/>
    </source>
</evidence>
<dbReference type="AlphaFoldDB" id="A0A9K3PIK1"/>
<accession>A0A9K3PIK1</accession>
<keyword evidence="3" id="KW-1185">Reference proteome</keyword>
<dbReference type="Proteomes" id="UP000693970">
    <property type="component" value="Unassembled WGS sequence"/>
</dbReference>
<dbReference type="EMBL" id="JAGRRH010000019">
    <property type="protein sequence ID" value="KAG7349002.1"/>
    <property type="molecule type" value="Genomic_DNA"/>
</dbReference>
<evidence type="ECO:0000313" key="3">
    <source>
        <dbReference type="Proteomes" id="UP000693970"/>
    </source>
</evidence>
<name>A0A9K3PIK1_9STRA</name>
<feature type="region of interest" description="Disordered" evidence="1">
    <location>
        <begin position="341"/>
        <end position="364"/>
    </location>
</feature>
<reference evidence="2" key="2">
    <citation type="submission" date="2021-04" db="EMBL/GenBank/DDBJ databases">
        <authorList>
            <person name="Podell S."/>
        </authorList>
    </citation>
    <scope>NUCLEOTIDE SEQUENCE</scope>
    <source>
        <strain evidence="2">Hildebrandi</strain>
    </source>
</reference>
<evidence type="ECO:0000256" key="1">
    <source>
        <dbReference type="SAM" id="MobiDB-lite"/>
    </source>
</evidence>
<sequence>MSEEDKELAKQCVKLRLSVSATAALLDSTSTNAKDWQKLLRLKRNDFEYTEFEKLHSDNKLTGRQKLLLIFMFASVEETRLLYMHPESISCDVTFGTENTKKQLFDFASLDGNNKAFNCRNKDRCGREHNDGQNPTLTYPCPHIYAVTQEVLLNMFGVRWHSNFQYHYSRDTQWTACYSGLMEDEYERTKRGGRPINVEKLEFLSKTLDSWIPVEQHGNPLVLQAKNLHQLMQEKMLAIRGMPLPCAGDAPEALETAHEIEIHLPDQIRELQLSQQNAATLMVAHKDTFNEQTLDLLRVCQKLTGNTKERQKILVNSLEQAHGLLSAVVASLPENRKRDSIIAFPVTGKSKQQREKRKKNRGGH</sequence>
<comment type="caution">
    <text evidence="2">The sequence shown here is derived from an EMBL/GenBank/DDBJ whole genome shotgun (WGS) entry which is preliminary data.</text>
</comment>
<reference evidence="2" key="1">
    <citation type="journal article" date="2021" name="Sci. Rep.">
        <title>Diploid genomic architecture of Nitzschia inconspicua, an elite biomass production diatom.</title>
        <authorList>
            <person name="Oliver A."/>
            <person name="Podell S."/>
            <person name="Pinowska A."/>
            <person name="Traller J.C."/>
            <person name="Smith S.R."/>
            <person name="McClure R."/>
            <person name="Beliaev A."/>
            <person name="Bohutskyi P."/>
            <person name="Hill E.A."/>
            <person name="Rabines A."/>
            <person name="Zheng H."/>
            <person name="Allen L.Z."/>
            <person name="Kuo A."/>
            <person name="Grigoriev I.V."/>
            <person name="Allen A.E."/>
            <person name="Hazlebeck D."/>
            <person name="Allen E.E."/>
        </authorList>
    </citation>
    <scope>NUCLEOTIDE SEQUENCE</scope>
    <source>
        <strain evidence="2">Hildebrandi</strain>
    </source>
</reference>
<protein>
    <submittedName>
        <fullName evidence="2">Uncharacterized protein</fullName>
    </submittedName>
</protein>
<gene>
    <name evidence="2" type="ORF">IV203_011599</name>
</gene>